<evidence type="ECO:0000313" key="1">
    <source>
        <dbReference type="EMBL" id="MPN64066.1"/>
    </source>
</evidence>
<protein>
    <submittedName>
        <fullName evidence="1">Uncharacterized protein</fullName>
    </submittedName>
</protein>
<organism evidence="1">
    <name type="scientific">bioreactor metagenome</name>
    <dbReference type="NCBI Taxonomy" id="1076179"/>
    <lineage>
        <taxon>unclassified sequences</taxon>
        <taxon>metagenomes</taxon>
        <taxon>ecological metagenomes</taxon>
    </lineage>
</organism>
<dbReference type="EMBL" id="VSSQ01144442">
    <property type="protein sequence ID" value="MPN64066.1"/>
    <property type="molecule type" value="Genomic_DNA"/>
</dbReference>
<sequence>MEFIFKTIATLFIFILITKIWMKVAEFIGEEFKISFCIFKLWKKIKGFAFK</sequence>
<comment type="caution">
    <text evidence="1">The sequence shown here is derived from an EMBL/GenBank/DDBJ whole genome shotgun (WGS) entry which is preliminary data.</text>
</comment>
<gene>
    <name evidence="1" type="ORF">SDC9_211837</name>
</gene>
<name>A0A645JKX4_9ZZZZ</name>
<reference evidence="1" key="1">
    <citation type="submission" date="2019-08" db="EMBL/GenBank/DDBJ databases">
        <authorList>
            <person name="Kucharzyk K."/>
            <person name="Murdoch R.W."/>
            <person name="Higgins S."/>
            <person name="Loffler F."/>
        </authorList>
    </citation>
    <scope>NUCLEOTIDE SEQUENCE</scope>
</reference>
<accession>A0A645JKX4</accession>
<proteinExistence type="predicted"/>
<dbReference type="AlphaFoldDB" id="A0A645JKX4"/>